<evidence type="ECO:0000256" key="5">
    <source>
        <dbReference type="ARBA" id="ARBA00023015"/>
    </source>
</evidence>
<organism evidence="10 11">
    <name type="scientific">Bactrocera dorsalis</name>
    <name type="common">Oriental fruit fly</name>
    <name type="synonym">Dacus dorsalis</name>
    <dbReference type="NCBI Taxonomy" id="27457"/>
    <lineage>
        <taxon>Eukaryota</taxon>
        <taxon>Metazoa</taxon>
        <taxon>Ecdysozoa</taxon>
        <taxon>Arthropoda</taxon>
        <taxon>Hexapoda</taxon>
        <taxon>Insecta</taxon>
        <taxon>Pterygota</taxon>
        <taxon>Neoptera</taxon>
        <taxon>Endopterygota</taxon>
        <taxon>Diptera</taxon>
        <taxon>Brachycera</taxon>
        <taxon>Muscomorpha</taxon>
        <taxon>Tephritoidea</taxon>
        <taxon>Tephritidae</taxon>
        <taxon>Bactrocera</taxon>
        <taxon>Bactrocera</taxon>
    </lineage>
</organism>
<dbReference type="PANTHER" id="PTHR46481:SF10">
    <property type="entry name" value="ZINC FINGER BED DOMAIN-CONTAINING PROTEIN 39"/>
    <property type="match status" value="1"/>
</dbReference>
<keyword evidence="5" id="KW-0805">Transcription regulation</keyword>
<keyword evidence="6" id="KW-0804">Transcription</keyword>
<keyword evidence="2" id="KW-0479">Metal-binding</keyword>
<comment type="subcellular location">
    <subcellularLocation>
        <location evidence="1">Nucleus</location>
    </subcellularLocation>
</comment>
<reference evidence="11" key="1">
    <citation type="submission" date="2025-08" db="UniProtKB">
        <authorList>
            <consortium name="RefSeq"/>
        </authorList>
    </citation>
    <scope>IDENTIFICATION</scope>
    <source>
        <tissue evidence="11">Adult</tissue>
    </source>
</reference>
<dbReference type="Proteomes" id="UP001652620">
    <property type="component" value="Chromosome 4"/>
</dbReference>
<keyword evidence="7" id="KW-0539">Nucleus</keyword>
<evidence type="ECO:0000256" key="7">
    <source>
        <dbReference type="ARBA" id="ARBA00023242"/>
    </source>
</evidence>
<evidence type="ECO:0000256" key="1">
    <source>
        <dbReference type="ARBA" id="ARBA00004123"/>
    </source>
</evidence>
<dbReference type="GeneID" id="125778260"/>
<evidence type="ECO:0000313" key="11">
    <source>
        <dbReference type="RefSeq" id="XP_049310962.1"/>
    </source>
</evidence>
<keyword evidence="3 8" id="KW-0863">Zinc-finger</keyword>
<evidence type="ECO:0000256" key="6">
    <source>
        <dbReference type="ARBA" id="ARBA00023163"/>
    </source>
</evidence>
<name>A0ABM3JP12_BACDO</name>
<feature type="domain" description="BED-type" evidence="9">
    <location>
        <begin position="68"/>
        <end position="119"/>
    </location>
</feature>
<dbReference type="SUPFAM" id="SSF57667">
    <property type="entry name" value="beta-beta-alpha zinc fingers"/>
    <property type="match status" value="1"/>
</dbReference>
<evidence type="ECO:0000256" key="4">
    <source>
        <dbReference type="ARBA" id="ARBA00022833"/>
    </source>
</evidence>
<dbReference type="InterPro" id="IPR052035">
    <property type="entry name" value="ZnF_BED_domain_contain"/>
</dbReference>
<evidence type="ECO:0000259" key="9">
    <source>
        <dbReference type="PROSITE" id="PS50808"/>
    </source>
</evidence>
<dbReference type="InterPro" id="IPR003656">
    <property type="entry name" value="Znf_BED"/>
</dbReference>
<sequence length="227" mass="25136">MSDFDVRRRAAMSGGVWRMEGDEKFRALLPMSAARPIVNQATGERKSNEQKCFAAGGVVEVLNNSLSLAPSLIWAYCTKVNNGSKVKCNLCHKEFIFNKSTSTMMKHLQCAHKIAPPSSNEKQTQKRLNDSHNDFEVQPKKALVAVESSVPSVALVPQTKSSVQENTTVQSHVQCCMNNANSFSSGGYRHDEATTALLRMIAVDNMPLCTTERPGFRKFIKTLQLLL</sequence>
<evidence type="ECO:0000313" key="10">
    <source>
        <dbReference type="Proteomes" id="UP001652620"/>
    </source>
</evidence>
<dbReference type="PROSITE" id="PS50808">
    <property type="entry name" value="ZF_BED"/>
    <property type="match status" value="1"/>
</dbReference>
<evidence type="ECO:0000256" key="3">
    <source>
        <dbReference type="ARBA" id="ARBA00022771"/>
    </source>
</evidence>
<dbReference type="Pfam" id="PF02892">
    <property type="entry name" value="zf-BED"/>
    <property type="match status" value="1"/>
</dbReference>
<dbReference type="SMART" id="SM00614">
    <property type="entry name" value="ZnF_BED"/>
    <property type="match status" value="1"/>
</dbReference>
<dbReference type="RefSeq" id="XP_049310962.1">
    <property type="nucleotide sequence ID" value="XM_049455005.1"/>
</dbReference>
<dbReference type="InterPro" id="IPR036236">
    <property type="entry name" value="Znf_C2H2_sf"/>
</dbReference>
<keyword evidence="4" id="KW-0862">Zinc</keyword>
<evidence type="ECO:0000256" key="2">
    <source>
        <dbReference type="ARBA" id="ARBA00022723"/>
    </source>
</evidence>
<accession>A0ABM3JP12</accession>
<evidence type="ECO:0000256" key="8">
    <source>
        <dbReference type="PROSITE-ProRule" id="PRU00027"/>
    </source>
</evidence>
<proteinExistence type="predicted"/>
<keyword evidence="10" id="KW-1185">Reference proteome</keyword>
<gene>
    <name evidence="11" type="primary">LOC125778260</name>
</gene>
<protein>
    <submittedName>
        <fullName evidence="11">Uncharacterized protein LOC125778260</fullName>
    </submittedName>
</protein>
<dbReference type="PANTHER" id="PTHR46481">
    <property type="entry name" value="ZINC FINGER BED DOMAIN-CONTAINING PROTEIN 4"/>
    <property type="match status" value="1"/>
</dbReference>